<feature type="transmembrane region" description="Helical" evidence="1">
    <location>
        <begin position="33"/>
        <end position="50"/>
    </location>
</feature>
<keyword evidence="1" id="KW-0472">Membrane</keyword>
<organism evidence="2 3">
    <name type="scientific">Aquariibacter albus</name>
    <dbReference type="NCBI Taxonomy" id="2759899"/>
    <lineage>
        <taxon>Bacteria</taxon>
        <taxon>Pseudomonadati</taxon>
        <taxon>Pseudomonadota</taxon>
        <taxon>Betaproteobacteria</taxon>
        <taxon>Burkholderiales</taxon>
        <taxon>Sphaerotilaceae</taxon>
        <taxon>Aquariibacter</taxon>
    </lineage>
</organism>
<evidence type="ECO:0000256" key="1">
    <source>
        <dbReference type="SAM" id="Phobius"/>
    </source>
</evidence>
<feature type="transmembrane region" description="Helical" evidence="1">
    <location>
        <begin position="124"/>
        <end position="142"/>
    </location>
</feature>
<feature type="transmembrane region" description="Helical" evidence="1">
    <location>
        <begin position="71"/>
        <end position="92"/>
    </location>
</feature>
<feature type="transmembrane region" description="Helical" evidence="1">
    <location>
        <begin position="157"/>
        <end position="176"/>
    </location>
</feature>
<dbReference type="EMBL" id="JACIVI010000001">
    <property type="protein sequence ID" value="MBB1161806.1"/>
    <property type="molecule type" value="Genomic_DNA"/>
</dbReference>
<reference evidence="2 3" key="1">
    <citation type="submission" date="2020-08" db="EMBL/GenBank/DDBJ databases">
        <title>Aquariorum lacteus gen. nov., sp. nov., a new member of the family Comamonadaceae, isolated from freshwater aquarium.</title>
        <authorList>
            <person name="Chun S.-J."/>
        </authorList>
    </citation>
    <scope>NUCLEOTIDE SEQUENCE [LARGE SCALE GENOMIC DNA]</scope>
    <source>
        <strain evidence="2 3">SJAQ100</strain>
    </source>
</reference>
<keyword evidence="1" id="KW-0812">Transmembrane</keyword>
<evidence type="ECO:0000313" key="3">
    <source>
        <dbReference type="Proteomes" id="UP000586093"/>
    </source>
</evidence>
<feature type="transmembrane region" description="Helical" evidence="1">
    <location>
        <begin position="98"/>
        <end position="117"/>
    </location>
</feature>
<protein>
    <submittedName>
        <fullName evidence="2">Uncharacterized protein</fullName>
    </submittedName>
</protein>
<gene>
    <name evidence="2" type="ORF">H4F90_07430</name>
</gene>
<dbReference type="Proteomes" id="UP000586093">
    <property type="component" value="Unassembled WGS sequence"/>
</dbReference>
<dbReference type="AlphaFoldDB" id="A0A839HJL6"/>
<evidence type="ECO:0000313" key="2">
    <source>
        <dbReference type="EMBL" id="MBB1161806.1"/>
    </source>
</evidence>
<keyword evidence="3" id="KW-1185">Reference proteome</keyword>
<accession>A0A839HJL6</accession>
<proteinExistence type="predicted"/>
<dbReference type="RefSeq" id="WP_182662873.1">
    <property type="nucleotide sequence ID" value="NZ_JACIVI010000001.1"/>
</dbReference>
<sequence length="189" mass="19801">MKRLACPAAGLALLGLLLHPLMRELLSARMSLHLGLQLPALLAAGLLIAWPARHGLARALAPWNPQGLNSALLLLTLASLAMLPRVIDAVLAEPALEAAKLVALPLGGVLLAVHRVAAGTVMQAFLIGNVAWMLAVGGLLMLDAELRYCNAYLIDDQQHTGLLMLLAAGLLPLGLWPRRAAAPPCPAQA</sequence>
<keyword evidence="1" id="KW-1133">Transmembrane helix</keyword>
<comment type="caution">
    <text evidence="2">The sequence shown here is derived from an EMBL/GenBank/DDBJ whole genome shotgun (WGS) entry which is preliminary data.</text>
</comment>
<name>A0A839HJL6_9BURK</name>